<dbReference type="FunFam" id="2.30.310.10:FF:000002">
    <property type="entry name" value="nuclear export mediator factor Nemf"/>
    <property type="match status" value="1"/>
</dbReference>
<evidence type="ECO:0000256" key="13">
    <source>
        <dbReference type="SAM" id="MobiDB-lite"/>
    </source>
</evidence>
<evidence type="ECO:0000256" key="2">
    <source>
        <dbReference type="ARBA" id="ARBA00004496"/>
    </source>
</evidence>
<comment type="similarity">
    <text evidence="3">Belongs to the NEMF family.</text>
</comment>
<dbReference type="Gene3D" id="2.30.310.10">
    <property type="entry name" value="ibrinogen binding protein from staphylococcus aureus domain"/>
    <property type="match status" value="1"/>
</dbReference>
<dbReference type="SUPFAM" id="SSF57756">
    <property type="entry name" value="Retrovirus zinc finger-like domains"/>
    <property type="match status" value="1"/>
</dbReference>
<comment type="similarity">
    <text evidence="10">Belongs to the UPL family.</text>
</comment>
<keyword evidence="11" id="KW-0862">Zinc</keyword>
<dbReference type="OrthoDB" id="207084at2759"/>
<comment type="function">
    <text evidence="9">Probable E3 ubiquitin-protein ligase which mediates ubiquitination and subsequent proteasomal degradation of target proteins.</text>
</comment>
<dbReference type="FunFam" id="3.30.2410.10:FF:000011">
    <property type="entry name" value="Putative Ubiquitin-protein ligase E3C"/>
    <property type="match status" value="1"/>
</dbReference>
<reference evidence="16 17" key="2">
    <citation type="submission" date="2019-11" db="EMBL/GenBank/DDBJ databases">
        <title>A de novo genome assembly of a pear dwarfing rootstock.</title>
        <authorList>
            <person name="Wang F."/>
            <person name="Wang J."/>
            <person name="Li S."/>
            <person name="Zhang Y."/>
            <person name="Fang M."/>
            <person name="Ma L."/>
            <person name="Zhao Y."/>
            <person name="Jiang S."/>
        </authorList>
    </citation>
    <scope>NUCLEOTIDE SEQUENCE [LARGE SCALE GENOMIC DNA]</scope>
    <source>
        <strain evidence="16">S2</strain>
        <tissue evidence="16">Leaf</tissue>
    </source>
</reference>
<evidence type="ECO:0000256" key="7">
    <source>
        <dbReference type="ARBA" id="ARBA00022786"/>
    </source>
</evidence>
<dbReference type="PROSITE" id="PS50237">
    <property type="entry name" value="HECT"/>
    <property type="match status" value="1"/>
</dbReference>
<feature type="region of interest" description="Disordered" evidence="13">
    <location>
        <begin position="1977"/>
        <end position="1998"/>
    </location>
</feature>
<dbReference type="GO" id="GO:1990116">
    <property type="term" value="P:ribosome-associated ubiquitin-dependent protein catabolic process"/>
    <property type="evidence" value="ECO:0007669"/>
    <property type="project" value="TreeGrafter"/>
</dbReference>
<feature type="compositionally biased region" description="Polar residues" evidence="13">
    <location>
        <begin position="1983"/>
        <end position="1992"/>
    </location>
</feature>
<feature type="region of interest" description="Disordered" evidence="13">
    <location>
        <begin position="1"/>
        <end position="22"/>
    </location>
</feature>
<feature type="region of interest" description="Disordered" evidence="13">
    <location>
        <begin position="1204"/>
        <end position="1253"/>
    </location>
</feature>
<evidence type="ECO:0000256" key="12">
    <source>
        <dbReference type="PROSITE-ProRule" id="PRU00104"/>
    </source>
</evidence>
<evidence type="ECO:0000256" key="4">
    <source>
        <dbReference type="ARBA" id="ARBA00012485"/>
    </source>
</evidence>
<dbReference type="GO" id="GO:0043023">
    <property type="term" value="F:ribosomal large subunit binding"/>
    <property type="evidence" value="ECO:0007669"/>
    <property type="project" value="TreeGrafter"/>
</dbReference>
<dbReference type="Gene3D" id="4.10.60.10">
    <property type="entry name" value="Zinc finger, CCHC-type"/>
    <property type="match status" value="1"/>
</dbReference>
<evidence type="ECO:0000256" key="11">
    <source>
        <dbReference type="PROSITE-ProRule" id="PRU00047"/>
    </source>
</evidence>
<feature type="region of interest" description="Disordered" evidence="13">
    <location>
        <begin position="1849"/>
        <end position="1965"/>
    </location>
</feature>
<dbReference type="Pfam" id="PF05670">
    <property type="entry name" value="NFACT-R_1"/>
    <property type="match status" value="1"/>
</dbReference>
<dbReference type="GO" id="GO:0005737">
    <property type="term" value="C:cytoplasm"/>
    <property type="evidence" value="ECO:0007669"/>
    <property type="project" value="UniProtKB-SubCell"/>
</dbReference>
<dbReference type="Proteomes" id="UP000327157">
    <property type="component" value="Unassembled WGS sequence"/>
</dbReference>
<feature type="compositionally biased region" description="Basic and acidic residues" evidence="13">
    <location>
        <begin position="1786"/>
        <end position="1797"/>
    </location>
</feature>
<keyword evidence="17" id="KW-1185">Reference proteome</keyword>
<feature type="compositionally biased region" description="Basic and acidic residues" evidence="13">
    <location>
        <begin position="1904"/>
        <end position="1913"/>
    </location>
</feature>
<dbReference type="GO" id="GO:0072344">
    <property type="term" value="P:rescue of stalled ribosome"/>
    <property type="evidence" value="ECO:0007669"/>
    <property type="project" value="TreeGrafter"/>
</dbReference>
<feature type="active site" description="Glycyl thioester intermediate" evidence="12">
    <location>
        <position position="1002"/>
    </location>
</feature>
<dbReference type="InterPro" id="IPR035983">
    <property type="entry name" value="Hect_E3_ubiquitin_ligase"/>
</dbReference>
<keyword evidence="7 12" id="KW-0833">Ubl conjugation pathway</keyword>
<feature type="compositionally biased region" description="Basic and acidic residues" evidence="13">
    <location>
        <begin position="1854"/>
        <end position="1869"/>
    </location>
</feature>
<feature type="region of interest" description="Disordered" evidence="13">
    <location>
        <begin position="1717"/>
        <end position="1797"/>
    </location>
</feature>
<dbReference type="InterPro" id="IPR000569">
    <property type="entry name" value="HECT_dom"/>
</dbReference>
<dbReference type="GO" id="GO:0061630">
    <property type="term" value="F:ubiquitin protein ligase activity"/>
    <property type="evidence" value="ECO:0007669"/>
    <property type="project" value="UniProtKB-EC"/>
</dbReference>
<dbReference type="InterPro" id="IPR036875">
    <property type="entry name" value="Znf_CCHC_sf"/>
</dbReference>
<organism evidence="16 17">
    <name type="scientific">Pyrus ussuriensis x Pyrus communis</name>
    <dbReference type="NCBI Taxonomy" id="2448454"/>
    <lineage>
        <taxon>Eukaryota</taxon>
        <taxon>Viridiplantae</taxon>
        <taxon>Streptophyta</taxon>
        <taxon>Embryophyta</taxon>
        <taxon>Tracheophyta</taxon>
        <taxon>Spermatophyta</taxon>
        <taxon>Magnoliopsida</taxon>
        <taxon>eudicotyledons</taxon>
        <taxon>Gunneridae</taxon>
        <taxon>Pentapetalae</taxon>
        <taxon>rosids</taxon>
        <taxon>fabids</taxon>
        <taxon>Rosales</taxon>
        <taxon>Rosaceae</taxon>
        <taxon>Amygdaloideae</taxon>
        <taxon>Maleae</taxon>
        <taxon>Pyrus</taxon>
    </lineage>
</organism>
<dbReference type="GO" id="GO:1990112">
    <property type="term" value="C:RQC complex"/>
    <property type="evidence" value="ECO:0007669"/>
    <property type="project" value="TreeGrafter"/>
</dbReference>
<feature type="domain" description="CCHC-type" evidence="14">
    <location>
        <begin position="2009"/>
        <end position="2024"/>
    </location>
</feature>
<feature type="compositionally biased region" description="Polar residues" evidence="13">
    <location>
        <begin position="1916"/>
        <end position="1930"/>
    </location>
</feature>
<dbReference type="Pfam" id="PF00098">
    <property type="entry name" value="zf-CCHC"/>
    <property type="match status" value="1"/>
</dbReference>
<sequence length="2185" mass="246518">MFFSGDSSTRKRVDLGGRSTKERDRQKLLEQTRLERNRRLWIRQQNSAALKIQKCFRGRKVAAAEHSKVREQFYGRYGRHCQNVDRFSFGPDSEFLRQLLFFFDARSVGDFSILVETCRLLHQFVRDTGDIVSLIAGMDYSSKHALVKHRVKQLAYICIKAVHQNRNQLKDQLFAAPEEPTMSTTLLLEALVLLIDPKLPWACDTVGYLLQRRAFVLYREIIFTGKESIKTHNSIGRVSSLERSLAVVISHIGQEPCTCPNIDPHWSFSSQILTVPFLWKLFPYLGEVFARQGLSQHYINQMALCVKSHADVLPKDASIELPGYACLIGNILESSGVALSQTDCSFQMALDLAGVVTFLLEALPSMKSSNRESKEDSMGDDDMIEGDDAMEVCLNNDLERQICDAIDLRFLLQLTNVLFGGISLASGSHHGPDDKEVSAVGAACAFLHATFNTLPLERIMTILAYRTELVLVLWNFMRRCHENQKWQSVSEQLAYLLPGDAPGWLLPLAVFCPVYKHMLTLVDNEEFYEQEKPLSLKDIRCLVIILRQALWQLLWVNPTAPTNSMKPVTTRASNKKHPVELIQHRVSIVASELLSQLQDWNNRREFTSPSDFHADGVNEFFIAQAVIENTRANDIMKQAPFLVPFTSRVKIFTSQLAAARQRHESNSVFTRNRFRIRRDRILEDAYDQMSALSEDDLRGPIRVTFVNEFGVEEAGIDGGGIFKDFMENITQAAFDVQYGLFKETSDHLLYPNPGSGMIHEQHLQFFHFLGVLLAKAMFEGILVDIPFATFFLSKLKQKYNYLNDLPSLDPELYRHLIFLKHYKGDISELELYFVIVNNEYGEQTEEELRPRGKNLRVTNENVISFIHLVANHRLNFQIHQQSLHFLRGFQQLIPKDWIDMFNEHELQLLISGSLDSLDVDDLRMNTNYVGGYHSEHYVIDMFWEVLKSFSLENQKKFLKFVTGCSRGPLLGFKYLEPLFCIQRAGGNAAEGALDRLPTAATCMNLLKLPPYRRDRGGASSAKMVKVRMNTADVAAEVKCLRRLIGMRCSNVYDLSPKTYMLKLMNSSGVTESGESEKVFLLIESGVRLHTTQYVRDKSNTPSGFTLKLRKHIRTRRLEDVRQLGYDRIVLFQFGLGENAYYVILELYAQGNVILADSDFMVMTLLRSHRDDDKGVAIMSRHRYPIEICRVFERTTAEKLQEALTLSKEPDNNEPVKDHEGGNNVPDAPKEKKGKSKGGKPAESSKSSGDTKAKQATLKNVLGDVLGYGPALSEHIILDAGLIPNTKVSKENKLDDNAIQLLVEAVAKFEDWLHDVISGDKIPEGYILMQKNSGKSGPPSEPGSSVQIYDEFCPILLNQFKSREHVEFETFDASLDEFYSKIESQRAEQQQKAKESSATQKLNKIRVDQENRVHMLRKEVDQCVKMAELIEYNLVDVDAAIVAVRVALAKGTSWEDIARMVKEEKKYGNPVASLIDKLQLEKNCMTLLLSNNLDEMDDDEKTLPADKVEVDLALSAHANARRWYELKKKQESKQEKTVTAHEKAFKAAEKKTRLQLSQEKAVASISHMRKVHWFEKFNWFISSENYLIISGRDAQQNEMIVKRYMSKGDLYVHAELHGASSTVIKNHRPDQPVPPLTLNQAGCFTVCHSAAWDSKIVTSAWWVHPHQVSKTAPTGEYLTVGSFMIRGKKNFLPPHPLIMGFGLLFRLDESSLGSHLNERRVRGEEEGMNDVDENGPLEEVSDSESENETIEEKLAEEPKPAPDSSIHIDKPDLKDPSGNGLLTSNAEAKDSAEIPMKEKKTFSDADISVNGVSSVTPELEDLIDRALGLGSTAMSAKKYQIDTSPVELVAEPNVEENKATGREKPHISKAERRKLKKGQTGSAHEEQADLQNEKLKQLEISVSQPEKEVHEKKPSGGKTSQSKQHNISARQTENEVHDKKPSSGKASRGQKGKLKKMKEKYADQDEEERRIRMALLASAGRVQKSGQSQNENSVLAEDKKLSPVDAPKICYKCKKVGHLSRDCPEHQDGTLHSHANGGVEDDPPVGLDKSTSEVDKVTMEEDDIHEIGEEEKEKLNDVDYLTGNPLPSDILLYAVPVCGPYSSVQSYKYHVKIVPGSVKRGKAAKTAMNLFSHRPEATVREKELMKACTDPELVAAIIGNVKITSAGLTQLKQKQKKVKKSSSKAK</sequence>
<keyword evidence="11" id="KW-0479">Metal-binding</keyword>
<feature type="compositionally biased region" description="Acidic residues" evidence="13">
    <location>
        <begin position="1725"/>
        <end position="1748"/>
    </location>
</feature>
<dbReference type="InterPro" id="IPR001878">
    <property type="entry name" value="Znf_CCHC"/>
</dbReference>
<dbReference type="CDD" id="cd00078">
    <property type="entry name" value="HECTc"/>
    <property type="match status" value="1"/>
</dbReference>
<keyword evidence="5" id="KW-0963">Cytoplasm</keyword>
<feature type="domain" description="HECT" evidence="15">
    <location>
        <begin position="693"/>
        <end position="1011"/>
    </location>
</feature>
<feature type="compositionally biased region" description="Basic and acidic residues" evidence="13">
    <location>
        <begin position="1931"/>
        <end position="1940"/>
    </location>
</feature>
<evidence type="ECO:0000259" key="15">
    <source>
        <dbReference type="PROSITE" id="PS50237"/>
    </source>
</evidence>
<evidence type="ECO:0000256" key="5">
    <source>
        <dbReference type="ARBA" id="ARBA00022490"/>
    </source>
</evidence>
<dbReference type="SMART" id="SM00119">
    <property type="entry name" value="HECTc"/>
    <property type="match status" value="1"/>
</dbReference>
<dbReference type="PANTHER" id="PTHR15239:SF6">
    <property type="entry name" value="RIBOSOME QUALITY CONTROL COMPLEX SUBUNIT NEMF"/>
    <property type="match status" value="1"/>
</dbReference>
<feature type="region of interest" description="Disordered" evidence="13">
    <location>
        <begin position="2026"/>
        <end position="2049"/>
    </location>
</feature>
<name>A0A5N5FPT8_9ROSA</name>
<keyword evidence="6" id="KW-0808">Transferase</keyword>
<comment type="caution">
    <text evidence="16">The sequence shown here is derived from an EMBL/GenBank/DDBJ whole genome shotgun (WGS) entry which is preliminary data.</text>
</comment>
<dbReference type="GO" id="GO:0000049">
    <property type="term" value="F:tRNA binding"/>
    <property type="evidence" value="ECO:0007669"/>
    <property type="project" value="TreeGrafter"/>
</dbReference>
<evidence type="ECO:0000256" key="9">
    <source>
        <dbReference type="ARBA" id="ARBA00057703"/>
    </source>
</evidence>
<keyword evidence="11" id="KW-0863">Zinc-finger</keyword>
<dbReference type="SUPFAM" id="SSF56204">
    <property type="entry name" value="Hect, E3 ligase catalytic domain"/>
    <property type="match status" value="1"/>
</dbReference>
<comment type="subcellular location">
    <subcellularLocation>
        <location evidence="2">Cytoplasm</location>
    </subcellularLocation>
</comment>
<dbReference type="Gene3D" id="3.30.2160.10">
    <property type="entry name" value="Hect, E3 ligase catalytic domain"/>
    <property type="match status" value="1"/>
</dbReference>
<evidence type="ECO:0000259" key="14">
    <source>
        <dbReference type="PROSITE" id="PS50158"/>
    </source>
</evidence>
<protein>
    <recommendedName>
        <fullName evidence="4">HECT-type E3 ubiquitin transferase</fullName>
        <ecNumber evidence="4">2.3.2.26</ecNumber>
    </recommendedName>
</protein>
<dbReference type="PROSITE" id="PS50158">
    <property type="entry name" value="ZF_CCHC"/>
    <property type="match status" value="1"/>
</dbReference>
<evidence type="ECO:0000256" key="6">
    <source>
        <dbReference type="ARBA" id="ARBA00022679"/>
    </source>
</evidence>
<dbReference type="Pfam" id="PF00632">
    <property type="entry name" value="HECT"/>
    <property type="match status" value="1"/>
</dbReference>
<dbReference type="GO" id="GO:0008270">
    <property type="term" value="F:zinc ion binding"/>
    <property type="evidence" value="ECO:0007669"/>
    <property type="project" value="UniProtKB-KW"/>
</dbReference>
<feature type="compositionally biased region" description="Basic residues" evidence="13">
    <location>
        <begin position="1947"/>
        <end position="1957"/>
    </location>
</feature>
<dbReference type="EC" id="2.3.2.26" evidence="4"/>
<feature type="compositionally biased region" description="Basic and acidic residues" evidence="13">
    <location>
        <begin position="1882"/>
        <end position="1896"/>
    </location>
</feature>
<dbReference type="Pfam" id="PF05833">
    <property type="entry name" value="NFACT_N"/>
    <property type="match status" value="2"/>
</dbReference>
<proteinExistence type="inferred from homology"/>
<evidence type="ECO:0000313" key="17">
    <source>
        <dbReference type="Proteomes" id="UP000327157"/>
    </source>
</evidence>
<comment type="catalytic activity">
    <reaction evidence="1">
        <text>S-ubiquitinyl-[E2 ubiquitin-conjugating enzyme]-L-cysteine + [acceptor protein]-L-lysine = [E2 ubiquitin-conjugating enzyme]-L-cysteine + N(6)-ubiquitinyl-[acceptor protein]-L-lysine.</text>
        <dbReference type="EC" id="2.3.2.26"/>
    </reaction>
</comment>
<dbReference type="FunFam" id="3.30.2160.10:FF:000002">
    <property type="entry name" value="Putative Ubiquitin-protein ligase E3C"/>
    <property type="match status" value="1"/>
</dbReference>
<dbReference type="PANTHER" id="PTHR15239">
    <property type="entry name" value="NUCLEAR EXPORT MEDIATOR FACTOR NEMF"/>
    <property type="match status" value="1"/>
</dbReference>
<dbReference type="Gene3D" id="3.30.2410.10">
    <property type="entry name" value="Hect, E3 ligase catalytic domain"/>
    <property type="match status" value="1"/>
</dbReference>
<feature type="compositionally biased region" description="Basic and acidic residues" evidence="13">
    <location>
        <begin position="1207"/>
        <end position="1220"/>
    </location>
</feature>
<evidence type="ECO:0000256" key="3">
    <source>
        <dbReference type="ARBA" id="ARBA00008318"/>
    </source>
</evidence>
<dbReference type="Gene3D" id="3.90.1750.10">
    <property type="entry name" value="Hect, E3 ligase catalytic domains"/>
    <property type="match status" value="1"/>
</dbReference>
<feature type="compositionally biased region" description="Basic and acidic residues" evidence="13">
    <location>
        <begin position="1749"/>
        <end position="1774"/>
    </location>
</feature>
<reference evidence="16 17" key="1">
    <citation type="submission" date="2019-09" db="EMBL/GenBank/DDBJ databases">
        <authorList>
            <person name="Ou C."/>
        </authorList>
    </citation>
    <scope>NUCLEOTIDE SEQUENCE [LARGE SCALE GENOMIC DNA]</scope>
    <source>
        <strain evidence="16">S2</strain>
        <tissue evidence="16">Leaf</tissue>
    </source>
</reference>
<gene>
    <name evidence="16" type="ORF">D8674_042156</name>
</gene>
<dbReference type="InterPro" id="IPR051608">
    <property type="entry name" value="RQC_Subunit_NEMF"/>
</dbReference>
<evidence type="ECO:0000256" key="8">
    <source>
        <dbReference type="ARBA" id="ARBA00023054"/>
    </source>
</evidence>
<dbReference type="InterPro" id="IPR008532">
    <property type="entry name" value="NFACT_RNA-bd"/>
</dbReference>
<evidence type="ECO:0000313" key="16">
    <source>
        <dbReference type="EMBL" id="KAB2604897.1"/>
    </source>
</evidence>
<feature type="compositionally biased region" description="Basic and acidic residues" evidence="13">
    <location>
        <begin position="8"/>
        <end position="22"/>
    </location>
</feature>
<evidence type="ECO:0000256" key="10">
    <source>
        <dbReference type="ARBA" id="ARBA00061247"/>
    </source>
</evidence>
<evidence type="ECO:0000256" key="1">
    <source>
        <dbReference type="ARBA" id="ARBA00000885"/>
    </source>
</evidence>
<accession>A0A5N5FPT8</accession>
<dbReference type="Pfam" id="PF11923">
    <property type="entry name" value="NFACT-C"/>
    <property type="match status" value="1"/>
</dbReference>
<keyword evidence="8" id="KW-0175">Coiled coil</keyword>
<dbReference type="InterPro" id="IPR021846">
    <property type="entry name" value="NFACT-C"/>
</dbReference>
<dbReference type="EMBL" id="SMOL01000572">
    <property type="protein sequence ID" value="KAB2604897.1"/>
    <property type="molecule type" value="Genomic_DNA"/>
</dbReference>
<dbReference type="SMART" id="SM00343">
    <property type="entry name" value="ZnF_C2HC"/>
    <property type="match status" value="1"/>
</dbReference>
<feature type="compositionally biased region" description="Low complexity" evidence="13">
    <location>
        <begin position="1238"/>
        <end position="1247"/>
    </location>
</feature>